<evidence type="ECO:0000256" key="2">
    <source>
        <dbReference type="ARBA" id="ARBA00022475"/>
    </source>
</evidence>
<comment type="subcellular location">
    <subcellularLocation>
        <location evidence="9">Cell membrane</location>
        <topology evidence="9">Multi-pass membrane protein</topology>
    </subcellularLocation>
</comment>
<evidence type="ECO:0000256" key="3">
    <source>
        <dbReference type="ARBA" id="ARBA00022670"/>
    </source>
</evidence>
<dbReference type="PANTHER" id="PTHR33695">
    <property type="entry name" value="LIPOPROTEIN SIGNAL PEPTIDASE"/>
    <property type="match status" value="1"/>
</dbReference>
<evidence type="ECO:0000256" key="8">
    <source>
        <dbReference type="ARBA" id="ARBA00023136"/>
    </source>
</evidence>
<comment type="catalytic activity">
    <reaction evidence="9">
        <text>Release of signal peptides from bacterial membrane prolipoproteins. Hydrolyzes -Xaa-Yaa-Zaa-|-(S,diacylglyceryl)Cys-, in which Xaa is hydrophobic (preferably Leu), and Yaa (Ala or Ser) and Zaa (Gly or Ala) have small, neutral side chains.</text>
        <dbReference type="EC" id="3.4.23.36"/>
    </reaction>
</comment>
<organism evidence="12 13">
    <name type="scientific">Aureispira anguillae</name>
    <dbReference type="NCBI Taxonomy" id="2864201"/>
    <lineage>
        <taxon>Bacteria</taxon>
        <taxon>Pseudomonadati</taxon>
        <taxon>Bacteroidota</taxon>
        <taxon>Saprospiria</taxon>
        <taxon>Saprospirales</taxon>
        <taxon>Saprospiraceae</taxon>
        <taxon>Aureispira</taxon>
    </lineage>
</organism>
<dbReference type="InterPro" id="IPR001872">
    <property type="entry name" value="Peptidase_A8"/>
</dbReference>
<keyword evidence="6 9" id="KW-0378">Hydrolase</keyword>
<evidence type="ECO:0000256" key="5">
    <source>
        <dbReference type="ARBA" id="ARBA00022750"/>
    </source>
</evidence>
<reference evidence="12" key="1">
    <citation type="submission" date="2022-09" db="EMBL/GenBank/DDBJ databases">
        <title>Aureispira anguillicida sp. nov., isolated from Leptocephalus of Japanese eel Anguilla japonica.</title>
        <authorList>
            <person name="Yuasa K."/>
            <person name="Mekata T."/>
            <person name="Ikunari K."/>
        </authorList>
    </citation>
    <scope>NUCLEOTIDE SEQUENCE</scope>
    <source>
        <strain evidence="12">EL160426</strain>
    </source>
</reference>
<keyword evidence="7 9" id="KW-1133">Transmembrane helix</keyword>
<evidence type="ECO:0000313" key="13">
    <source>
        <dbReference type="Proteomes" id="UP001060919"/>
    </source>
</evidence>
<evidence type="ECO:0000256" key="10">
    <source>
        <dbReference type="RuleBase" id="RU004181"/>
    </source>
</evidence>
<evidence type="ECO:0000256" key="6">
    <source>
        <dbReference type="ARBA" id="ARBA00022801"/>
    </source>
</evidence>
<gene>
    <name evidence="9" type="primary">lspA</name>
    <name evidence="12" type="ORF">AsAng_0024470</name>
</gene>
<dbReference type="EC" id="3.4.23.36" evidence="9"/>
<evidence type="ECO:0000256" key="7">
    <source>
        <dbReference type="ARBA" id="ARBA00022989"/>
    </source>
</evidence>
<dbReference type="NCBIfam" id="NF011369">
    <property type="entry name" value="PRK14788.1"/>
    <property type="match status" value="1"/>
</dbReference>
<feature type="active site" evidence="9">
    <location>
        <position position="185"/>
    </location>
</feature>
<dbReference type="RefSeq" id="WP_264792880.1">
    <property type="nucleotide sequence ID" value="NZ_AP026867.1"/>
</dbReference>
<sequence>MKRSHFVIGLIFLVLLIDQVLKIWVKLNMPLGESFKVLGLDWFHIHFTENKGMAFGIEFGGNYGKLILSLFRIGVVSFIAYFLVKLIRKKASFLLLACIALIFSGAVGNILDSIFYGVCFSDSGTFHNPRLATFMPAEGGYAGVLYGKVVDMLYFPLIEGFWPEWVPWVGGKYFMFFQPIFNIADSAISLGVFMAIIFYRRFQKELEPATTTTNGLATTMASSPASEPIEKDEEKA</sequence>
<evidence type="ECO:0000256" key="11">
    <source>
        <dbReference type="SAM" id="MobiDB-lite"/>
    </source>
</evidence>
<dbReference type="HAMAP" id="MF_00161">
    <property type="entry name" value="LspA"/>
    <property type="match status" value="1"/>
</dbReference>
<feature type="transmembrane region" description="Helical" evidence="9">
    <location>
        <begin position="91"/>
        <end position="111"/>
    </location>
</feature>
<dbReference type="GO" id="GO:0006508">
    <property type="term" value="P:proteolysis"/>
    <property type="evidence" value="ECO:0007669"/>
    <property type="project" value="UniProtKB-KW"/>
</dbReference>
<keyword evidence="12" id="KW-0449">Lipoprotein</keyword>
<evidence type="ECO:0000313" key="12">
    <source>
        <dbReference type="EMBL" id="BDS11733.1"/>
    </source>
</evidence>
<feature type="transmembrane region" description="Helical" evidence="9">
    <location>
        <begin position="66"/>
        <end position="84"/>
    </location>
</feature>
<protein>
    <recommendedName>
        <fullName evidence="9">Lipoprotein signal peptidase</fullName>
        <ecNumber evidence="9">3.4.23.36</ecNumber>
    </recommendedName>
    <alternativeName>
        <fullName evidence="9">Prolipoprotein signal peptidase</fullName>
    </alternativeName>
    <alternativeName>
        <fullName evidence="9">Signal peptidase II</fullName>
        <shortName evidence="9">SPase II</shortName>
    </alternativeName>
</protein>
<dbReference type="Proteomes" id="UP001060919">
    <property type="component" value="Chromosome"/>
</dbReference>
<proteinExistence type="inferred from homology"/>
<feature type="active site" evidence="9">
    <location>
        <position position="151"/>
    </location>
</feature>
<feature type="transmembrane region" description="Helical" evidence="9">
    <location>
        <begin position="173"/>
        <end position="199"/>
    </location>
</feature>
<dbReference type="PANTHER" id="PTHR33695:SF1">
    <property type="entry name" value="LIPOPROTEIN SIGNAL PEPTIDASE"/>
    <property type="match status" value="1"/>
</dbReference>
<dbReference type="GO" id="GO:0004190">
    <property type="term" value="F:aspartic-type endopeptidase activity"/>
    <property type="evidence" value="ECO:0007669"/>
    <property type="project" value="UniProtKB-UniRule"/>
</dbReference>
<evidence type="ECO:0000256" key="9">
    <source>
        <dbReference type="HAMAP-Rule" id="MF_00161"/>
    </source>
</evidence>
<keyword evidence="3 9" id="KW-0645">Protease</keyword>
<dbReference type="PRINTS" id="PR00781">
    <property type="entry name" value="LIPOSIGPTASE"/>
</dbReference>
<keyword evidence="8 9" id="KW-0472">Membrane</keyword>
<evidence type="ECO:0000256" key="4">
    <source>
        <dbReference type="ARBA" id="ARBA00022692"/>
    </source>
</evidence>
<keyword evidence="5 9" id="KW-0064">Aspartyl protease</keyword>
<dbReference type="KEGG" id="aup:AsAng_0024470"/>
<keyword evidence="13" id="KW-1185">Reference proteome</keyword>
<evidence type="ECO:0000256" key="1">
    <source>
        <dbReference type="ARBA" id="ARBA00006139"/>
    </source>
</evidence>
<dbReference type="Pfam" id="PF01252">
    <property type="entry name" value="Peptidase_A8"/>
    <property type="match status" value="1"/>
</dbReference>
<comment type="pathway">
    <text evidence="9">Protein modification; lipoprotein biosynthesis (signal peptide cleavage).</text>
</comment>
<dbReference type="AlphaFoldDB" id="A0A915YEW8"/>
<dbReference type="GO" id="GO:0005886">
    <property type="term" value="C:plasma membrane"/>
    <property type="evidence" value="ECO:0007669"/>
    <property type="project" value="UniProtKB-SubCell"/>
</dbReference>
<keyword evidence="2 9" id="KW-1003">Cell membrane</keyword>
<keyword evidence="4 9" id="KW-0812">Transmembrane</keyword>
<comment type="function">
    <text evidence="9">This protein specifically catalyzes the removal of signal peptides from prolipoproteins.</text>
</comment>
<dbReference type="EMBL" id="AP026867">
    <property type="protein sequence ID" value="BDS11733.1"/>
    <property type="molecule type" value="Genomic_DNA"/>
</dbReference>
<comment type="caution">
    <text evidence="9">Lacks conserved residue(s) required for the propagation of feature annotation.</text>
</comment>
<accession>A0A915YEW8</accession>
<feature type="region of interest" description="Disordered" evidence="11">
    <location>
        <begin position="213"/>
        <end position="236"/>
    </location>
</feature>
<comment type="similarity">
    <text evidence="1 9 10">Belongs to the peptidase A8 family.</text>
</comment>
<name>A0A915YEW8_9BACT</name>